<feature type="domain" description="DUF7408" evidence="4">
    <location>
        <begin position="311"/>
        <end position="497"/>
    </location>
</feature>
<comment type="caution">
    <text evidence="5">The sequence shown here is derived from an EMBL/GenBank/DDBJ whole genome shotgun (WGS) entry which is preliminary data.</text>
</comment>
<evidence type="ECO:0000313" key="5">
    <source>
        <dbReference type="EMBL" id="TGC09188.1"/>
    </source>
</evidence>
<dbReference type="InterPro" id="IPR029062">
    <property type="entry name" value="Class_I_gatase-like"/>
</dbReference>
<proteinExistence type="predicted"/>
<dbReference type="PANTHER" id="PTHR37464">
    <property type="entry name" value="BLL2463 PROTEIN"/>
    <property type="match status" value="1"/>
</dbReference>
<feature type="domain" description="DUF7406" evidence="3">
    <location>
        <begin position="507"/>
        <end position="556"/>
    </location>
</feature>
<feature type="domain" description="Aerotolerance regulator N-terminal" evidence="2">
    <location>
        <begin position="1"/>
        <end position="79"/>
    </location>
</feature>
<dbReference type="SUPFAM" id="SSF53300">
    <property type="entry name" value="vWA-like"/>
    <property type="match status" value="1"/>
</dbReference>
<keyword evidence="1" id="KW-1133">Transmembrane helix</keyword>
<dbReference type="InterPro" id="IPR011933">
    <property type="entry name" value="Double_TM_dom"/>
</dbReference>
<dbReference type="SUPFAM" id="SSF52317">
    <property type="entry name" value="Class I glutamine amidotransferase-like"/>
    <property type="match status" value="1"/>
</dbReference>
<dbReference type="Pfam" id="PF07584">
    <property type="entry name" value="BatA"/>
    <property type="match status" value="1"/>
</dbReference>
<dbReference type="Gene3D" id="3.40.50.410">
    <property type="entry name" value="von Willebrand factor, type A domain"/>
    <property type="match status" value="1"/>
</dbReference>
<feature type="transmembrane region" description="Helical" evidence="1">
    <location>
        <begin position="6"/>
        <end position="24"/>
    </location>
</feature>
<keyword evidence="1" id="KW-0472">Membrane</keyword>
<evidence type="ECO:0000259" key="2">
    <source>
        <dbReference type="Pfam" id="PF07584"/>
    </source>
</evidence>
<organism evidence="5 6">
    <name type="scientific">Methanolobus halotolerans</name>
    <dbReference type="NCBI Taxonomy" id="2052935"/>
    <lineage>
        <taxon>Archaea</taxon>
        <taxon>Methanobacteriati</taxon>
        <taxon>Methanobacteriota</taxon>
        <taxon>Stenosarchaea group</taxon>
        <taxon>Methanomicrobia</taxon>
        <taxon>Methanosarcinales</taxon>
        <taxon>Methanosarcinaceae</taxon>
        <taxon>Methanolobus</taxon>
    </lineage>
</organism>
<dbReference type="InterPro" id="IPR024163">
    <property type="entry name" value="Aerotolerance_reg_N"/>
</dbReference>
<dbReference type="AlphaFoldDB" id="A0A4E0PX78"/>
<evidence type="ECO:0000256" key="1">
    <source>
        <dbReference type="SAM" id="Phobius"/>
    </source>
</evidence>
<dbReference type="Pfam" id="PF24155">
    <property type="entry name" value="DUF7406"/>
    <property type="match status" value="1"/>
</dbReference>
<evidence type="ECO:0000259" key="3">
    <source>
        <dbReference type="Pfam" id="PF24155"/>
    </source>
</evidence>
<dbReference type="EMBL" id="PGGK01000006">
    <property type="protein sequence ID" value="TGC09188.1"/>
    <property type="molecule type" value="Genomic_DNA"/>
</dbReference>
<reference evidence="5 6" key="1">
    <citation type="submission" date="2017-11" db="EMBL/GenBank/DDBJ databases">
        <title>Isolation and Characterization of Methanogenic Archaea from Saline Meromictic Lake at Siberia.</title>
        <authorList>
            <person name="Shen Y."/>
            <person name="Huang H.-H."/>
            <person name="Lai M.-C."/>
            <person name="Chen S.-C."/>
        </authorList>
    </citation>
    <scope>NUCLEOTIDE SEQUENCE [LARGE SCALE GENOMIC DNA]</scope>
    <source>
        <strain evidence="5 6">SY-01</strain>
    </source>
</reference>
<dbReference type="Pfam" id="PF24157">
    <property type="entry name" value="DUF7408"/>
    <property type="match status" value="1"/>
</dbReference>
<dbReference type="PANTHER" id="PTHR37464:SF1">
    <property type="entry name" value="BLL2463 PROTEIN"/>
    <property type="match status" value="1"/>
</dbReference>
<evidence type="ECO:0000259" key="4">
    <source>
        <dbReference type="Pfam" id="PF24157"/>
    </source>
</evidence>
<dbReference type="OrthoDB" id="147493at2157"/>
<dbReference type="RefSeq" id="WP_135389684.1">
    <property type="nucleotide sequence ID" value="NZ_PGGK01000006.1"/>
</dbReference>
<dbReference type="InterPro" id="IPR055829">
    <property type="entry name" value="DUF7406"/>
</dbReference>
<dbReference type="InterPro" id="IPR055831">
    <property type="entry name" value="DUF7408"/>
</dbReference>
<dbReference type="InterPro" id="IPR036465">
    <property type="entry name" value="vWFA_dom_sf"/>
</dbReference>
<keyword evidence="6" id="KW-1185">Reference proteome</keyword>
<accession>A0A4E0PX78</accession>
<dbReference type="Proteomes" id="UP000297295">
    <property type="component" value="Unassembled WGS sequence"/>
</dbReference>
<dbReference type="NCBIfam" id="TIGR02226">
    <property type="entry name" value="two_anch"/>
    <property type="match status" value="1"/>
</dbReference>
<keyword evidence="1" id="KW-0812">Transmembrane</keyword>
<name>A0A4E0PX78_9EURY</name>
<evidence type="ECO:0000313" key="6">
    <source>
        <dbReference type="Proteomes" id="UP000297295"/>
    </source>
</evidence>
<feature type="transmembrane region" description="Helical" evidence="1">
    <location>
        <begin position="599"/>
        <end position="616"/>
    </location>
</feature>
<dbReference type="Gene3D" id="3.40.50.880">
    <property type="match status" value="1"/>
</dbReference>
<protein>
    <submittedName>
        <fullName evidence="5">Uncharacterized protein</fullName>
    </submittedName>
</protein>
<gene>
    <name evidence="5" type="ORF">CUN85_07430</name>
</gene>
<feature type="transmembrane region" description="Helical" evidence="1">
    <location>
        <begin position="61"/>
        <end position="81"/>
    </location>
</feature>
<sequence>MPFETPLALVALASVILLVILYLLRPKPLRVMVPSLMFLMKIQEEKKRFYTSITKLIKDPLFLIQLLVLILLALAAAAPFIETQEPLSGEHTVIIIDSSASMQTEDRFDDAISKAGDYVSKTNSIILAQNIPVTMLESGGSDAAYQTLDSLEPKATVADISAAVSAGMRMLSDEGGRIVVISDFAHWDGDDPVNAKTLAQSYGLNVEYVIVGRSTGNTGIIQGEVEAVDGTYTYTGVVKNYRNSRELVELEIRNGETVTTQSFSVRGRSTQQFRVTDIGRGITEVTIKGSDSLMADNTAYISIPRVSAKEMLVVSDVEKLPSLTALSLMPNVRTGLVEGVPADLSKYSVVVIANKERALTSDELGTLRGFINGGGEAVFIASDALSGENAGTDLQALLPVRTGGMVDTERGATLEVIQDTRLSEDIKFAEVAVYKYLNATERRGATTLVSTTEGVPVLTYGTISDGTVVYMGLNDAFAEDAWNNFHNLPEYPVFWFKLAGWLGGTGSISDYNLKTGAISALAQVQDIETPGGIDTVNRVHYNEVGVYTVAGKQVAVNLYNDRESDTTLEGYELIERSEAKGEPGIVRADTYTAKNYLDTYMIIIVLLLVLLELYIIRKRGEL</sequence>